<reference evidence="1 2" key="1">
    <citation type="submission" date="2024-01" db="EMBL/GenBank/DDBJ databases">
        <title>Genome insights into Plantactinospora sonchi sp. nov.</title>
        <authorList>
            <person name="Wang L."/>
        </authorList>
    </citation>
    <scope>NUCLEOTIDE SEQUENCE [LARGE SCALE GENOMIC DNA]</scope>
    <source>
        <strain evidence="1 2">NEAU-QY2</strain>
    </source>
</reference>
<evidence type="ECO:0000313" key="2">
    <source>
        <dbReference type="Proteomes" id="UP001332243"/>
    </source>
</evidence>
<sequence length="75" mass="8754">MAILVDFELVREDGREVEYAFGYPTLDRRLVIEKATGEGTPTDGRRDMAWAAVFRKIRRFHHNEGRWPRRGGYSA</sequence>
<dbReference type="Proteomes" id="UP001332243">
    <property type="component" value="Unassembled WGS sequence"/>
</dbReference>
<name>A0ABU7S327_9ACTN</name>
<accession>A0ABU7S327</accession>
<dbReference type="EMBL" id="JAZGQK010000035">
    <property type="protein sequence ID" value="MEE6263189.1"/>
    <property type="molecule type" value="Genomic_DNA"/>
</dbReference>
<gene>
    <name evidence="1" type="ORF">V1633_32390</name>
</gene>
<dbReference type="RefSeq" id="WP_331218128.1">
    <property type="nucleotide sequence ID" value="NZ_JAZGQK010000035.1"/>
</dbReference>
<keyword evidence="2" id="KW-1185">Reference proteome</keyword>
<organism evidence="1 2">
    <name type="scientific">Plantactinospora sonchi</name>
    <dbReference type="NCBI Taxonomy" id="1544735"/>
    <lineage>
        <taxon>Bacteria</taxon>
        <taxon>Bacillati</taxon>
        <taxon>Actinomycetota</taxon>
        <taxon>Actinomycetes</taxon>
        <taxon>Micromonosporales</taxon>
        <taxon>Micromonosporaceae</taxon>
        <taxon>Plantactinospora</taxon>
    </lineage>
</organism>
<proteinExistence type="predicted"/>
<protein>
    <submittedName>
        <fullName evidence="1">Uncharacterized protein</fullName>
    </submittedName>
</protein>
<evidence type="ECO:0000313" key="1">
    <source>
        <dbReference type="EMBL" id="MEE6263189.1"/>
    </source>
</evidence>
<comment type="caution">
    <text evidence="1">The sequence shown here is derived from an EMBL/GenBank/DDBJ whole genome shotgun (WGS) entry which is preliminary data.</text>
</comment>